<evidence type="ECO:0000313" key="4">
    <source>
        <dbReference type="EnsemblPlants" id="OBART07G22440.2"/>
    </source>
</evidence>
<evidence type="ECO:0000259" key="3">
    <source>
        <dbReference type="PROSITE" id="PS50222"/>
    </source>
</evidence>
<proteinExistence type="predicted"/>
<protein>
    <recommendedName>
        <fullName evidence="3">EF-hand domain-containing protein</fullName>
    </recommendedName>
</protein>
<dbReference type="Proteomes" id="UP000026960">
    <property type="component" value="Chromosome 7"/>
</dbReference>
<feature type="compositionally biased region" description="Low complexity" evidence="2">
    <location>
        <begin position="45"/>
        <end position="59"/>
    </location>
</feature>
<accession>A0A0D3GTM4</accession>
<organism evidence="4">
    <name type="scientific">Oryza barthii</name>
    <dbReference type="NCBI Taxonomy" id="65489"/>
    <lineage>
        <taxon>Eukaryota</taxon>
        <taxon>Viridiplantae</taxon>
        <taxon>Streptophyta</taxon>
        <taxon>Embryophyta</taxon>
        <taxon>Tracheophyta</taxon>
        <taxon>Spermatophyta</taxon>
        <taxon>Magnoliopsida</taxon>
        <taxon>Liliopsida</taxon>
        <taxon>Poales</taxon>
        <taxon>Poaceae</taxon>
        <taxon>BOP clade</taxon>
        <taxon>Oryzoideae</taxon>
        <taxon>Oryzeae</taxon>
        <taxon>Oryzinae</taxon>
        <taxon>Oryza</taxon>
    </lineage>
</organism>
<dbReference type="InterPro" id="IPR011992">
    <property type="entry name" value="EF-hand-dom_pair"/>
</dbReference>
<dbReference type="Gramene" id="OBART07G22440.2">
    <property type="protein sequence ID" value="OBART07G22440.2"/>
    <property type="gene ID" value="OBART07G22440"/>
</dbReference>
<evidence type="ECO:0000256" key="2">
    <source>
        <dbReference type="SAM" id="MobiDB-lite"/>
    </source>
</evidence>
<dbReference type="EnsemblPlants" id="OBART07G22440.2">
    <property type="protein sequence ID" value="OBART07G22440.2"/>
    <property type="gene ID" value="OBART07G22440"/>
</dbReference>
<dbReference type="SUPFAM" id="SSF47473">
    <property type="entry name" value="EF-hand"/>
    <property type="match status" value="1"/>
</dbReference>
<dbReference type="InterPro" id="IPR018247">
    <property type="entry name" value="EF_Hand_1_Ca_BS"/>
</dbReference>
<dbReference type="GO" id="GO:0005509">
    <property type="term" value="F:calcium ion binding"/>
    <property type="evidence" value="ECO:0007669"/>
    <property type="project" value="InterPro"/>
</dbReference>
<dbReference type="PaxDb" id="65489-OBART07G22440.2"/>
<evidence type="ECO:0000313" key="5">
    <source>
        <dbReference type="Proteomes" id="UP000026960"/>
    </source>
</evidence>
<keyword evidence="1" id="KW-0106">Calcium</keyword>
<keyword evidence="5" id="KW-1185">Reference proteome</keyword>
<dbReference type="InterPro" id="IPR002048">
    <property type="entry name" value="EF_hand_dom"/>
</dbReference>
<reference evidence="4" key="2">
    <citation type="submission" date="2015-03" db="UniProtKB">
        <authorList>
            <consortium name="EnsemblPlants"/>
        </authorList>
    </citation>
    <scope>IDENTIFICATION</scope>
</reference>
<reference evidence="4" key="1">
    <citation type="journal article" date="2009" name="Rice">
        <title>De Novo Next Generation Sequencing of Plant Genomes.</title>
        <authorList>
            <person name="Rounsley S."/>
            <person name="Marri P.R."/>
            <person name="Yu Y."/>
            <person name="He R."/>
            <person name="Sisneros N."/>
            <person name="Goicoechea J.L."/>
            <person name="Lee S.J."/>
            <person name="Angelova A."/>
            <person name="Kudrna D."/>
            <person name="Luo M."/>
            <person name="Affourtit J."/>
            <person name="Desany B."/>
            <person name="Knight J."/>
            <person name="Niazi F."/>
            <person name="Egholm M."/>
            <person name="Wing R.A."/>
        </authorList>
    </citation>
    <scope>NUCLEOTIDE SEQUENCE [LARGE SCALE GENOMIC DNA]</scope>
    <source>
        <strain evidence="4">cv. IRGC 105608</strain>
    </source>
</reference>
<dbReference type="PROSITE" id="PS00018">
    <property type="entry name" value="EF_HAND_1"/>
    <property type="match status" value="1"/>
</dbReference>
<dbReference type="AlphaFoldDB" id="A0A0D3GTM4"/>
<feature type="region of interest" description="Disordered" evidence="2">
    <location>
        <begin position="1"/>
        <end position="62"/>
    </location>
</feature>
<feature type="compositionally biased region" description="Basic and acidic residues" evidence="2">
    <location>
        <begin position="7"/>
        <end position="28"/>
    </location>
</feature>
<evidence type="ECO:0000256" key="1">
    <source>
        <dbReference type="ARBA" id="ARBA00022837"/>
    </source>
</evidence>
<dbReference type="PROSITE" id="PS50222">
    <property type="entry name" value="EF_HAND_2"/>
    <property type="match status" value="1"/>
</dbReference>
<sequence>MQFDADADGRISRRELRDAMRRRGDRFKLGVVQPPPSRQERRRLASSTTTRSSTSWPRPSESDALCCWPAYRHQLEIHPSK</sequence>
<dbReference type="Gene3D" id="1.10.238.10">
    <property type="entry name" value="EF-hand"/>
    <property type="match status" value="1"/>
</dbReference>
<name>A0A0D3GTM4_9ORYZ</name>
<feature type="domain" description="EF-hand" evidence="3">
    <location>
        <begin position="1"/>
        <end position="26"/>
    </location>
</feature>